<dbReference type="Gene3D" id="3.40.50.620">
    <property type="entry name" value="HUPs"/>
    <property type="match status" value="1"/>
</dbReference>
<reference evidence="9" key="1">
    <citation type="journal article" date="2014" name="Front. Microbiol.">
        <title>High frequency of phylogenetically diverse reductive dehalogenase-homologous genes in deep subseafloor sedimentary metagenomes.</title>
        <authorList>
            <person name="Kawai M."/>
            <person name="Futagami T."/>
            <person name="Toyoda A."/>
            <person name="Takaki Y."/>
            <person name="Nishi S."/>
            <person name="Hori S."/>
            <person name="Arai W."/>
            <person name="Tsubouchi T."/>
            <person name="Morono Y."/>
            <person name="Uchiyama I."/>
            <person name="Ito T."/>
            <person name="Fujiyama A."/>
            <person name="Inagaki F."/>
            <person name="Takami H."/>
        </authorList>
    </citation>
    <scope>NUCLEOTIDE SEQUENCE</scope>
    <source>
        <strain evidence="9">Expedition CK06-06</strain>
    </source>
</reference>
<dbReference type="PANTHER" id="PTHR39321:SF3">
    <property type="entry name" value="PHOSPHOPANTETHEINE ADENYLYLTRANSFERASE"/>
    <property type="match status" value="1"/>
</dbReference>
<accession>X1PKU2</accession>
<evidence type="ECO:0000259" key="8">
    <source>
        <dbReference type="Pfam" id="PF01467"/>
    </source>
</evidence>
<keyword evidence="3" id="KW-0808">Transferase</keyword>
<keyword evidence="5" id="KW-0547">Nucleotide-binding</keyword>
<dbReference type="UniPathway" id="UPA00253"/>
<dbReference type="InterPro" id="IPR014729">
    <property type="entry name" value="Rossmann-like_a/b/a_fold"/>
</dbReference>
<dbReference type="PANTHER" id="PTHR39321">
    <property type="entry name" value="NICOTINATE-NUCLEOTIDE ADENYLYLTRANSFERASE-RELATED"/>
    <property type="match status" value="1"/>
</dbReference>
<feature type="domain" description="Cytidyltransferase-like" evidence="8">
    <location>
        <begin position="1"/>
        <end position="117"/>
    </location>
</feature>
<feature type="non-terminal residue" evidence="9">
    <location>
        <position position="1"/>
    </location>
</feature>
<evidence type="ECO:0000256" key="4">
    <source>
        <dbReference type="ARBA" id="ARBA00022695"/>
    </source>
</evidence>
<protein>
    <recommendedName>
        <fullName evidence="8">Cytidyltransferase-like domain-containing protein</fullName>
    </recommendedName>
</protein>
<evidence type="ECO:0000313" key="9">
    <source>
        <dbReference type="EMBL" id="GAI43146.1"/>
    </source>
</evidence>
<dbReference type="InterPro" id="IPR005248">
    <property type="entry name" value="NadD/NMNAT"/>
</dbReference>
<dbReference type="GO" id="GO:0005524">
    <property type="term" value="F:ATP binding"/>
    <property type="evidence" value="ECO:0007669"/>
    <property type="project" value="UniProtKB-KW"/>
</dbReference>
<evidence type="ECO:0000256" key="6">
    <source>
        <dbReference type="ARBA" id="ARBA00022840"/>
    </source>
</evidence>
<evidence type="ECO:0000256" key="5">
    <source>
        <dbReference type="ARBA" id="ARBA00022741"/>
    </source>
</evidence>
<dbReference type="CDD" id="cd02165">
    <property type="entry name" value="NMNAT"/>
    <property type="match status" value="1"/>
</dbReference>
<dbReference type="SUPFAM" id="SSF52374">
    <property type="entry name" value="Nucleotidylyl transferase"/>
    <property type="match status" value="1"/>
</dbReference>
<dbReference type="EMBL" id="BARV01030595">
    <property type="protein sequence ID" value="GAI43146.1"/>
    <property type="molecule type" value="Genomic_DNA"/>
</dbReference>
<dbReference type="GO" id="GO:0070566">
    <property type="term" value="F:adenylyltransferase activity"/>
    <property type="evidence" value="ECO:0007669"/>
    <property type="project" value="UniProtKB-ARBA"/>
</dbReference>
<gene>
    <name evidence="9" type="ORF">S06H3_48576</name>
</gene>
<dbReference type="NCBIfam" id="TIGR00482">
    <property type="entry name" value="nicotinate (nicotinamide) nucleotide adenylyltransferase"/>
    <property type="match status" value="1"/>
</dbReference>
<dbReference type="Pfam" id="PF01467">
    <property type="entry name" value="CTP_transf_like"/>
    <property type="match status" value="1"/>
</dbReference>
<evidence type="ECO:0000256" key="7">
    <source>
        <dbReference type="ARBA" id="ARBA00023027"/>
    </source>
</evidence>
<keyword evidence="4" id="KW-0548">Nucleotidyltransferase</keyword>
<keyword evidence="6" id="KW-0067">ATP-binding</keyword>
<comment type="pathway">
    <text evidence="1">Cofactor biosynthesis; NAD(+) biosynthesis.</text>
</comment>
<keyword evidence="2" id="KW-0662">Pyridine nucleotide biosynthesis</keyword>
<keyword evidence="7" id="KW-0520">NAD</keyword>
<organism evidence="9">
    <name type="scientific">marine sediment metagenome</name>
    <dbReference type="NCBI Taxonomy" id="412755"/>
    <lineage>
        <taxon>unclassified sequences</taxon>
        <taxon>metagenomes</taxon>
        <taxon>ecological metagenomes</taxon>
    </lineage>
</organism>
<dbReference type="AlphaFoldDB" id="X1PKU2"/>
<comment type="caution">
    <text evidence="9">The sequence shown here is derived from an EMBL/GenBank/DDBJ whole genome shotgun (WGS) entry which is preliminary data.</text>
</comment>
<sequence length="145" mass="16654">EMVRLAIADKPYFKLSTMEIERAGPTYTVDTMAELKARLKAGDELFFILGWDNLAELPQWRQPSRLIRMCRLVAVPRPDYPLPDLKALEASILGLSQRVTLMDKPEIDISASAIRNRVARGLSIHHLVPEPVDEYIRQHKLYLMK</sequence>
<evidence type="ECO:0000256" key="2">
    <source>
        <dbReference type="ARBA" id="ARBA00022642"/>
    </source>
</evidence>
<dbReference type="GO" id="GO:0009435">
    <property type="term" value="P:NAD+ biosynthetic process"/>
    <property type="evidence" value="ECO:0007669"/>
    <property type="project" value="UniProtKB-UniPathway"/>
</dbReference>
<dbReference type="InterPro" id="IPR004821">
    <property type="entry name" value="Cyt_trans-like"/>
</dbReference>
<proteinExistence type="predicted"/>
<name>X1PKU2_9ZZZZ</name>
<evidence type="ECO:0000256" key="1">
    <source>
        <dbReference type="ARBA" id="ARBA00004790"/>
    </source>
</evidence>
<evidence type="ECO:0000256" key="3">
    <source>
        <dbReference type="ARBA" id="ARBA00022679"/>
    </source>
</evidence>